<dbReference type="EMBL" id="KN825335">
    <property type="protein sequence ID" value="KIK91902.1"/>
    <property type="molecule type" value="Genomic_DNA"/>
</dbReference>
<reference evidence="2" key="2">
    <citation type="submission" date="2015-01" db="EMBL/GenBank/DDBJ databases">
        <title>Evolutionary Origins and Diversification of the Mycorrhizal Mutualists.</title>
        <authorList>
            <consortium name="DOE Joint Genome Institute"/>
            <consortium name="Mycorrhizal Genomics Consortium"/>
            <person name="Kohler A."/>
            <person name="Kuo A."/>
            <person name="Nagy L.G."/>
            <person name="Floudas D."/>
            <person name="Copeland A."/>
            <person name="Barry K.W."/>
            <person name="Cichocki N."/>
            <person name="Veneault-Fourrey C."/>
            <person name="LaButti K."/>
            <person name="Lindquist E.A."/>
            <person name="Lipzen A."/>
            <person name="Lundell T."/>
            <person name="Morin E."/>
            <person name="Murat C."/>
            <person name="Riley R."/>
            <person name="Ohm R."/>
            <person name="Sun H."/>
            <person name="Tunlid A."/>
            <person name="Henrissat B."/>
            <person name="Grigoriev I.V."/>
            <person name="Hibbett D.S."/>
            <person name="Martin F."/>
        </authorList>
    </citation>
    <scope>NUCLEOTIDE SEQUENCE [LARGE SCALE GENOMIC DNA]</scope>
    <source>
        <strain evidence="2">Ve08.2h10</strain>
    </source>
</reference>
<dbReference type="HOGENOM" id="CLU_1696097_0_0_1"/>
<evidence type="ECO:0000313" key="2">
    <source>
        <dbReference type="Proteomes" id="UP000054538"/>
    </source>
</evidence>
<proteinExistence type="predicted"/>
<evidence type="ECO:0000313" key="1">
    <source>
        <dbReference type="EMBL" id="KIK91902.1"/>
    </source>
</evidence>
<reference evidence="1 2" key="1">
    <citation type="submission" date="2014-04" db="EMBL/GenBank/DDBJ databases">
        <authorList>
            <consortium name="DOE Joint Genome Institute"/>
            <person name="Kuo A."/>
            <person name="Kohler A."/>
            <person name="Jargeat P."/>
            <person name="Nagy L.G."/>
            <person name="Floudas D."/>
            <person name="Copeland A."/>
            <person name="Barry K.W."/>
            <person name="Cichocki N."/>
            <person name="Veneault-Fourrey C."/>
            <person name="LaButti K."/>
            <person name="Lindquist E.A."/>
            <person name="Lipzen A."/>
            <person name="Lundell T."/>
            <person name="Morin E."/>
            <person name="Murat C."/>
            <person name="Sun H."/>
            <person name="Tunlid A."/>
            <person name="Henrissat B."/>
            <person name="Grigoriev I.V."/>
            <person name="Hibbett D.S."/>
            <person name="Martin F."/>
            <person name="Nordberg H.P."/>
            <person name="Cantor M.N."/>
            <person name="Hua S.X."/>
        </authorList>
    </citation>
    <scope>NUCLEOTIDE SEQUENCE [LARGE SCALE GENOMIC DNA]</scope>
    <source>
        <strain evidence="1 2">Ve08.2h10</strain>
    </source>
</reference>
<name>A0A0D0D5H9_9AGAM</name>
<protein>
    <submittedName>
        <fullName evidence="1">Uncharacterized protein</fullName>
    </submittedName>
</protein>
<sequence length="155" mass="16365">MDHVYGDREQERSRKDDLEAELLEDTAPDLVHSVVGKDGCVLYRDPPSAPAVHVPCAPESNVVAWPPGEGTPVQLEQAYANDCLLSEKPPEQLVFLLAQLSTAVAAVAQKPPFEPAMPAVPETAQQPVSQAAAFQPAVPPTAITATAVLQPPVGS</sequence>
<dbReference type="Proteomes" id="UP000054538">
    <property type="component" value="Unassembled WGS sequence"/>
</dbReference>
<organism evidence="1 2">
    <name type="scientific">Paxillus rubicundulus Ve08.2h10</name>
    <dbReference type="NCBI Taxonomy" id="930991"/>
    <lineage>
        <taxon>Eukaryota</taxon>
        <taxon>Fungi</taxon>
        <taxon>Dikarya</taxon>
        <taxon>Basidiomycota</taxon>
        <taxon>Agaricomycotina</taxon>
        <taxon>Agaricomycetes</taxon>
        <taxon>Agaricomycetidae</taxon>
        <taxon>Boletales</taxon>
        <taxon>Paxilineae</taxon>
        <taxon>Paxillaceae</taxon>
        <taxon>Paxillus</taxon>
    </lineage>
</organism>
<dbReference type="AlphaFoldDB" id="A0A0D0D5H9"/>
<gene>
    <name evidence="1" type="ORF">PAXRUDRAFT_13532</name>
</gene>
<keyword evidence="2" id="KW-1185">Reference proteome</keyword>
<dbReference type="InParanoid" id="A0A0D0D5H9"/>
<accession>A0A0D0D5H9</accession>